<dbReference type="HOGENOM" id="CLU_1735129_0_0_1"/>
<feature type="region of interest" description="Disordered" evidence="1">
    <location>
        <begin position="49"/>
        <end position="101"/>
    </location>
</feature>
<organism evidence="2">
    <name type="scientific">Albugo laibachii Nc14</name>
    <dbReference type="NCBI Taxonomy" id="890382"/>
    <lineage>
        <taxon>Eukaryota</taxon>
        <taxon>Sar</taxon>
        <taxon>Stramenopiles</taxon>
        <taxon>Oomycota</taxon>
        <taxon>Peronosporomycetes</taxon>
        <taxon>Albuginales</taxon>
        <taxon>Albuginaceae</taxon>
        <taxon>Albugo</taxon>
    </lineage>
</organism>
<evidence type="ECO:0000313" key="2">
    <source>
        <dbReference type="EMBL" id="CCA20081.1"/>
    </source>
</evidence>
<name>F0WFU7_9STRA</name>
<reference evidence="2" key="2">
    <citation type="submission" date="2011-02" db="EMBL/GenBank/DDBJ databases">
        <authorList>
            <person name="MacLean D."/>
        </authorList>
    </citation>
    <scope>NUCLEOTIDE SEQUENCE</scope>
</reference>
<feature type="compositionally biased region" description="Basic and acidic residues" evidence="1">
    <location>
        <begin position="79"/>
        <end position="90"/>
    </location>
</feature>
<sequence>MSGSFQSSRSYHEELLERENNFSLSGINHQPLRAYNALYDPNLRQHFKNKAIRSHLRQTGVVSPQNSKKNPIRQRSAHAKSENEQNRSEKNVLSQQEENELRRRVYMKRVEEIERDRQRKRIQQLKTDKEIAREIVRVARGYVY</sequence>
<dbReference type="EMBL" id="FR824131">
    <property type="protein sequence ID" value="CCA20081.1"/>
    <property type="molecule type" value="Genomic_DNA"/>
</dbReference>
<gene>
    <name evidence="2" type="primary">AlNc14C86G5482</name>
    <name evidence="2" type="ORF">ALNC14_062240</name>
</gene>
<evidence type="ECO:0000256" key="1">
    <source>
        <dbReference type="SAM" id="MobiDB-lite"/>
    </source>
</evidence>
<accession>F0WFU7</accession>
<dbReference type="AlphaFoldDB" id="F0WFU7"/>
<feature type="compositionally biased region" description="Polar residues" evidence="1">
    <location>
        <begin position="60"/>
        <end position="69"/>
    </location>
</feature>
<proteinExistence type="predicted"/>
<protein>
    <submittedName>
        <fullName evidence="2">Uncharacterized protein AlNc14C86G5482</fullName>
    </submittedName>
</protein>
<reference evidence="2" key="1">
    <citation type="journal article" date="2011" name="PLoS Biol.">
        <title>Gene gain and loss during evolution of obligate parasitism in the white rust pathogen of Arabidopsis thaliana.</title>
        <authorList>
            <person name="Kemen E."/>
            <person name="Gardiner A."/>
            <person name="Schultz-Larsen T."/>
            <person name="Kemen A.C."/>
            <person name="Balmuth A.L."/>
            <person name="Robert-Seilaniantz A."/>
            <person name="Bailey K."/>
            <person name="Holub E."/>
            <person name="Studholme D.J."/>
            <person name="Maclean D."/>
            <person name="Jones J.D."/>
        </authorList>
    </citation>
    <scope>NUCLEOTIDE SEQUENCE</scope>
</reference>